<dbReference type="GO" id="GO:0016787">
    <property type="term" value="F:hydrolase activity"/>
    <property type="evidence" value="ECO:0007669"/>
    <property type="project" value="UniProtKB-KW"/>
</dbReference>
<evidence type="ECO:0000313" key="9">
    <source>
        <dbReference type="EMBL" id="RIJ15878.1"/>
    </source>
</evidence>
<dbReference type="InterPro" id="IPR002789">
    <property type="entry name" value="HerA_central"/>
</dbReference>
<evidence type="ECO:0000256" key="3">
    <source>
        <dbReference type="ARBA" id="ARBA00022806"/>
    </source>
</evidence>
<dbReference type="GO" id="GO:0003677">
    <property type="term" value="F:DNA binding"/>
    <property type="evidence" value="ECO:0007669"/>
    <property type="project" value="UniProtKB-KW"/>
</dbReference>
<name>A0A399QA58_9MICO</name>
<dbReference type="AlphaFoldDB" id="A0A399QA58"/>
<evidence type="ECO:0000259" key="7">
    <source>
        <dbReference type="Pfam" id="PF01935"/>
    </source>
</evidence>
<dbReference type="Pfam" id="PF01935">
    <property type="entry name" value="DUF87"/>
    <property type="match status" value="1"/>
</dbReference>
<feature type="domain" description="Helicase HerA-like C-terminal" evidence="8">
    <location>
        <begin position="447"/>
        <end position="551"/>
    </location>
</feature>
<reference evidence="9 10" key="1">
    <citation type="submission" date="2018-08" db="EMBL/GenBank/DDBJ databases">
        <title>Genome Sequence of Clavibacter michiganensis Subspecies type strains, and the Atypical Peach-Colored Strains Isolated from Tomato.</title>
        <authorList>
            <person name="Osdaghi E."/>
            <person name="Portier P."/>
            <person name="Briand M."/>
            <person name="Jacques M.-A."/>
        </authorList>
    </citation>
    <scope>NUCLEOTIDE SEQUENCE [LARGE SCALE GENOMIC DNA]</scope>
    <source>
        <strain evidence="9 10">CFBP 7577</strain>
    </source>
</reference>
<keyword evidence="3" id="KW-0347">Helicase</keyword>
<dbReference type="Pfam" id="PF05872">
    <property type="entry name" value="HerA_C"/>
    <property type="match status" value="1"/>
</dbReference>
<protein>
    <submittedName>
        <fullName evidence="9">DUF853 family protein</fullName>
    </submittedName>
</protein>
<dbReference type="GO" id="GO:0004386">
    <property type="term" value="F:helicase activity"/>
    <property type="evidence" value="ECO:0007669"/>
    <property type="project" value="UniProtKB-KW"/>
</dbReference>
<accession>A0A399QA58</accession>
<evidence type="ECO:0000256" key="4">
    <source>
        <dbReference type="ARBA" id="ARBA00022840"/>
    </source>
</evidence>
<dbReference type="EMBL" id="QWED01000081">
    <property type="protein sequence ID" value="RIJ15878.1"/>
    <property type="molecule type" value="Genomic_DNA"/>
</dbReference>
<dbReference type="InterPro" id="IPR008571">
    <property type="entry name" value="HerA-like"/>
</dbReference>
<dbReference type="InterPro" id="IPR033186">
    <property type="entry name" value="HerA_C"/>
</dbReference>
<dbReference type="Proteomes" id="UP000265361">
    <property type="component" value="Unassembled WGS sequence"/>
</dbReference>
<feature type="domain" description="Helicase HerA central" evidence="7">
    <location>
        <begin position="133"/>
        <end position="434"/>
    </location>
</feature>
<dbReference type="SUPFAM" id="SSF52540">
    <property type="entry name" value="P-loop containing nucleoside triphosphate hydrolases"/>
    <property type="match status" value="1"/>
</dbReference>
<proteinExistence type="predicted"/>
<dbReference type="Gene3D" id="3.40.50.300">
    <property type="entry name" value="P-loop containing nucleotide triphosphate hydrolases"/>
    <property type="match status" value="2"/>
</dbReference>
<evidence type="ECO:0000256" key="6">
    <source>
        <dbReference type="ARBA" id="ARBA00023235"/>
    </source>
</evidence>
<evidence type="ECO:0000256" key="1">
    <source>
        <dbReference type="ARBA" id="ARBA00022741"/>
    </source>
</evidence>
<keyword evidence="4" id="KW-0067">ATP-binding</keyword>
<dbReference type="GO" id="GO:0005524">
    <property type="term" value="F:ATP binding"/>
    <property type="evidence" value="ECO:0007669"/>
    <property type="project" value="UniProtKB-KW"/>
</dbReference>
<dbReference type="InterPro" id="IPR027417">
    <property type="entry name" value="P-loop_NTPase"/>
</dbReference>
<sequence>MPSDPMRIGDVSSVQGDTVMASVLPAAAPGLTFSRGHAYFVGQVGAYVRIPLGLIDVFAIVVQVGSSLVGDHPESETVPGRPWMKLELLGEAHRDGSFDRGISRYPSISDPVLLVTASDLNRIYDVGAGIKSIQLGHISNAPHLPARIDVSALVNRHSAVVGSTGSGKSTTVSSLLAALSEKTRFPSARILIIDVHGEYKQAFGTRATCFRVDATENRNHDTATEQMYLPYWALPFEDFLHLALGEVDENSAVVIQSLVLDMKREYVQTEDDLGLDLNNITVDTPIPFSVRKLWMTLHELQFATHSEPSTGQTHETIAYALTPDGEQVRGDIESVSPPSYRPISTSGPDRVYLSQASVNARRQTNSLGAKLRDPRYDFLFRPGRWDVPLRGRVQCDLGDFLALWLGNATPIVIADLSGVPNAVLQRVTSVLLRLLYESLVWARNLSEGGRERPLLVVLEEAHRYLGDGTQGAGEIVDRIVKEGRKFGVGVMIVSQRPSDIRPSVLSQLGSFFVMRMTNATDRGIVRSTLPDNMAGLFDAVPVLRTGEALVTGEVVKLPTRVTVQSRESERPDSADPKVIGRELPGGWDVARAPQDYADVALAWRRLTPISSKVIRELTSMVDDRNM</sequence>
<dbReference type="PANTHER" id="PTHR42957">
    <property type="entry name" value="HELICASE MJ1565-RELATED"/>
    <property type="match status" value="1"/>
</dbReference>
<comment type="caution">
    <text evidence="9">The sequence shown here is derived from an EMBL/GenBank/DDBJ whole genome shotgun (WGS) entry which is preliminary data.</text>
</comment>
<gene>
    <name evidence="9" type="ORF">DZF97_04505</name>
</gene>
<keyword evidence="1" id="KW-0547">Nucleotide-binding</keyword>
<dbReference type="PANTHER" id="PTHR42957:SF1">
    <property type="entry name" value="HELICASE MJ1565-RELATED"/>
    <property type="match status" value="1"/>
</dbReference>
<evidence type="ECO:0000259" key="8">
    <source>
        <dbReference type="Pfam" id="PF05872"/>
    </source>
</evidence>
<keyword evidence="5" id="KW-0238">DNA-binding</keyword>
<organism evidence="9 10">
    <name type="scientific">Clavibacter nebraskensis</name>
    <dbReference type="NCBI Taxonomy" id="31963"/>
    <lineage>
        <taxon>Bacteria</taxon>
        <taxon>Bacillati</taxon>
        <taxon>Actinomycetota</taxon>
        <taxon>Actinomycetes</taxon>
        <taxon>Micrococcales</taxon>
        <taxon>Microbacteriaceae</taxon>
        <taxon>Clavibacter</taxon>
    </lineage>
</organism>
<evidence type="ECO:0000256" key="2">
    <source>
        <dbReference type="ARBA" id="ARBA00022801"/>
    </source>
</evidence>
<evidence type="ECO:0000256" key="5">
    <source>
        <dbReference type="ARBA" id="ARBA00023125"/>
    </source>
</evidence>
<keyword evidence="6" id="KW-0413">Isomerase</keyword>
<evidence type="ECO:0000313" key="10">
    <source>
        <dbReference type="Proteomes" id="UP000265361"/>
    </source>
</evidence>
<keyword evidence="2" id="KW-0378">Hydrolase</keyword>